<keyword evidence="4 7" id="KW-0812">Transmembrane</keyword>
<evidence type="ECO:0000256" key="5">
    <source>
        <dbReference type="ARBA" id="ARBA00022989"/>
    </source>
</evidence>
<feature type="transmembrane region" description="Helical" evidence="7">
    <location>
        <begin position="91"/>
        <end position="114"/>
    </location>
</feature>
<dbReference type="PANTHER" id="PTHR43663">
    <property type="entry name" value="CHROMATE TRANSPORT PROTEIN-RELATED"/>
    <property type="match status" value="1"/>
</dbReference>
<organism evidence="8 9">
    <name type="scientific">Granulibacter bethesdensis</name>
    <dbReference type="NCBI Taxonomy" id="364410"/>
    <lineage>
        <taxon>Bacteria</taxon>
        <taxon>Pseudomonadati</taxon>
        <taxon>Pseudomonadota</taxon>
        <taxon>Alphaproteobacteria</taxon>
        <taxon>Acetobacterales</taxon>
        <taxon>Acetobacteraceae</taxon>
        <taxon>Granulibacter</taxon>
    </lineage>
</organism>
<feature type="transmembrane region" description="Helical" evidence="7">
    <location>
        <begin position="148"/>
        <end position="166"/>
    </location>
</feature>
<feature type="transmembrane region" description="Helical" evidence="7">
    <location>
        <begin position="172"/>
        <end position="189"/>
    </location>
</feature>
<evidence type="ECO:0000256" key="7">
    <source>
        <dbReference type="SAM" id="Phobius"/>
    </source>
</evidence>
<dbReference type="GO" id="GO:0015109">
    <property type="term" value="F:chromate transmembrane transporter activity"/>
    <property type="evidence" value="ECO:0007669"/>
    <property type="project" value="InterPro"/>
</dbReference>
<name>A0AAC9K9B8_9PROT</name>
<protein>
    <submittedName>
        <fullName evidence="8">Chromate transport protein</fullName>
    </submittedName>
</protein>
<accession>A0AAC9K9B8</accession>
<dbReference type="InterPro" id="IPR003370">
    <property type="entry name" value="Chromate_transpt"/>
</dbReference>
<feature type="transmembrane region" description="Helical" evidence="7">
    <location>
        <begin position="20"/>
        <end position="42"/>
    </location>
</feature>
<dbReference type="AlphaFoldDB" id="A0AAC9K9B8"/>
<gene>
    <name evidence="8" type="ORF">GbCGDNIH9_0730</name>
</gene>
<dbReference type="EMBL" id="CP018191">
    <property type="protein sequence ID" value="APH53982.1"/>
    <property type="molecule type" value="Genomic_DNA"/>
</dbReference>
<evidence type="ECO:0000256" key="1">
    <source>
        <dbReference type="ARBA" id="ARBA00004651"/>
    </source>
</evidence>
<comment type="subcellular location">
    <subcellularLocation>
        <location evidence="1">Cell membrane</location>
        <topology evidence="1">Multi-pass membrane protein</topology>
    </subcellularLocation>
</comment>
<keyword evidence="6 7" id="KW-0472">Membrane</keyword>
<sequence length="197" mass="21197">MSGCIMSPDEAISPVERPSLWRIAMTFNQIALLGFGGGLSAWSRDVLVLRRRWLSEATFLSALTVARVLPGANQVNLAVFVGTRLRGVSGAVAAIAGLVMLPFLIILALSVGYLEFQHALWLQHVLAGLAAGAVGLTFSMAWQTGRKVLTAPAPALIFAASVLLSAVVRMSLLWMLLILLPVSFVWAWLTTEKDRKG</sequence>
<evidence type="ECO:0000313" key="8">
    <source>
        <dbReference type="EMBL" id="APH53982.1"/>
    </source>
</evidence>
<evidence type="ECO:0000313" key="9">
    <source>
        <dbReference type="Proteomes" id="UP000182373"/>
    </source>
</evidence>
<keyword evidence="5 7" id="KW-1133">Transmembrane helix</keyword>
<evidence type="ECO:0000256" key="6">
    <source>
        <dbReference type="ARBA" id="ARBA00023136"/>
    </source>
</evidence>
<comment type="similarity">
    <text evidence="2">Belongs to the chromate ion transporter (CHR) (TC 2.A.51) family.</text>
</comment>
<dbReference type="Proteomes" id="UP000182373">
    <property type="component" value="Chromosome"/>
</dbReference>
<evidence type="ECO:0000256" key="2">
    <source>
        <dbReference type="ARBA" id="ARBA00005262"/>
    </source>
</evidence>
<proteinExistence type="inferred from homology"/>
<dbReference type="GO" id="GO:0005886">
    <property type="term" value="C:plasma membrane"/>
    <property type="evidence" value="ECO:0007669"/>
    <property type="project" value="UniProtKB-SubCell"/>
</dbReference>
<dbReference type="InterPro" id="IPR052518">
    <property type="entry name" value="CHR_Transporter"/>
</dbReference>
<keyword evidence="3" id="KW-1003">Cell membrane</keyword>
<feature type="transmembrane region" description="Helical" evidence="7">
    <location>
        <begin position="120"/>
        <end position="141"/>
    </location>
</feature>
<dbReference type="Pfam" id="PF02417">
    <property type="entry name" value="Chromate_transp"/>
    <property type="match status" value="1"/>
</dbReference>
<dbReference type="PANTHER" id="PTHR43663:SF1">
    <property type="entry name" value="CHROMATE TRANSPORTER"/>
    <property type="match status" value="1"/>
</dbReference>
<reference evidence="9" key="1">
    <citation type="submission" date="2016-11" db="EMBL/GenBank/DDBJ databases">
        <title>Comparative genomic and phenotypic analysis of Granulibacter bethesdensis clinical isolates from patients with chronic granulomatous disease.</title>
        <authorList>
            <person name="Zarember K.A."/>
            <person name="Porcella S.F."/>
            <person name="Chu J."/>
            <person name="Ding L."/>
            <person name="Dahlstrom E."/>
            <person name="Barbian K."/>
            <person name="Martens C."/>
            <person name="Sykora L."/>
            <person name="Kramer S."/>
            <person name="Pettinato A.M."/>
            <person name="Hong H."/>
            <person name="Wald G."/>
            <person name="Berg L.J."/>
            <person name="Rogge L.S."/>
            <person name="Greenberg D.E."/>
            <person name="Falcone E.L."/>
            <person name="Neves J.F."/>
            <person name="Simoes M.J."/>
            <person name="Casal M."/>
            <person name="Rodriguez-Lopez F.C."/>
            <person name="Zelazny A."/>
            <person name="Gallin J.I."/>
            <person name="Holland S.M."/>
        </authorList>
    </citation>
    <scope>NUCLEOTIDE SEQUENCE [LARGE SCALE GENOMIC DNA]</scope>
    <source>
        <strain evidence="9">NIH9.1</strain>
    </source>
</reference>
<evidence type="ECO:0000256" key="4">
    <source>
        <dbReference type="ARBA" id="ARBA00022692"/>
    </source>
</evidence>
<evidence type="ECO:0000256" key="3">
    <source>
        <dbReference type="ARBA" id="ARBA00022475"/>
    </source>
</evidence>